<name>A0AAV9ZV03_9AGAR</name>
<proteinExistence type="predicted"/>
<feature type="compositionally biased region" description="Low complexity" evidence="1">
    <location>
        <begin position="138"/>
        <end position="155"/>
    </location>
</feature>
<dbReference type="EMBL" id="JAWWNJ010000107">
    <property type="protein sequence ID" value="KAK6992765.1"/>
    <property type="molecule type" value="Genomic_DNA"/>
</dbReference>
<evidence type="ECO:0000313" key="3">
    <source>
        <dbReference type="Proteomes" id="UP001362999"/>
    </source>
</evidence>
<reference evidence="2 3" key="1">
    <citation type="journal article" date="2024" name="J Genomics">
        <title>Draft genome sequencing and assembly of Favolaschia claudopus CIRM-BRFM 2984 isolated from oak limbs.</title>
        <authorList>
            <person name="Navarro D."/>
            <person name="Drula E."/>
            <person name="Chaduli D."/>
            <person name="Cazenave R."/>
            <person name="Ahrendt S."/>
            <person name="Wang J."/>
            <person name="Lipzen A."/>
            <person name="Daum C."/>
            <person name="Barry K."/>
            <person name="Grigoriev I.V."/>
            <person name="Favel A."/>
            <person name="Rosso M.N."/>
            <person name="Martin F."/>
        </authorList>
    </citation>
    <scope>NUCLEOTIDE SEQUENCE [LARGE SCALE GENOMIC DNA]</scope>
    <source>
        <strain evidence="2 3">CIRM-BRFM 2984</strain>
    </source>
</reference>
<keyword evidence="3" id="KW-1185">Reference proteome</keyword>
<dbReference type="Proteomes" id="UP001362999">
    <property type="component" value="Unassembled WGS sequence"/>
</dbReference>
<evidence type="ECO:0000256" key="1">
    <source>
        <dbReference type="SAM" id="MobiDB-lite"/>
    </source>
</evidence>
<evidence type="ECO:0000313" key="2">
    <source>
        <dbReference type="EMBL" id="KAK6992765.1"/>
    </source>
</evidence>
<protein>
    <submittedName>
        <fullName evidence="2">Uncharacterized protein</fullName>
    </submittedName>
</protein>
<sequence>MNGLPLMQPSKFRIPKNTLFLRLLHVTKCVGAPTPTSLPILNIHLWLQDDVEPIVLAASSSGHWFHPKDSPVITSLIAPLSCLTYGYWARNRWVLTDGPIEIDDPSLTVYLRLEHVSSCPSGPRSKRSRSHSDETDIPDATPTPTPTLASTTVTKTSRCPAISPLKLVTKQIVPRASAEVISLSSGDEESGSEKGVDGAESRPSVLLFP</sequence>
<dbReference type="AlphaFoldDB" id="A0AAV9ZV03"/>
<accession>A0AAV9ZV03</accession>
<feature type="region of interest" description="Disordered" evidence="1">
    <location>
        <begin position="180"/>
        <end position="209"/>
    </location>
</feature>
<organism evidence="2 3">
    <name type="scientific">Favolaschia claudopus</name>
    <dbReference type="NCBI Taxonomy" id="2862362"/>
    <lineage>
        <taxon>Eukaryota</taxon>
        <taxon>Fungi</taxon>
        <taxon>Dikarya</taxon>
        <taxon>Basidiomycota</taxon>
        <taxon>Agaricomycotina</taxon>
        <taxon>Agaricomycetes</taxon>
        <taxon>Agaricomycetidae</taxon>
        <taxon>Agaricales</taxon>
        <taxon>Marasmiineae</taxon>
        <taxon>Mycenaceae</taxon>
        <taxon>Favolaschia</taxon>
    </lineage>
</organism>
<comment type="caution">
    <text evidence="2">The sequence shown here is derived from an EMBL/GenBank/DDBJ whole genome shotgun (WGS) entry which is preliminary data.</text>
</comment>
<feature type="region of interest" description="Disordered" evidence="1">
    <location>
        <begin position="117"/>
        <end position="155"/>
    </location>
</feature>
<feature type="compositionally biased region" description="Basic and acidic residues" evidence="1">
    <location>
        <begin position="191"/>
        <end position="200"/>
    </location>
</feature>
<gene>
    <name evidence="2" type="ORF">R3P38DRAFT_2801913</name>
</gene>